<dbReference type="Pfam" id="PF02958">
    <property type="entry name" value="EcKL"/>
    <property type="match status" value="1"/>
</dbReference>
<dbReference type="Proteomes" id="UP000218784">
    <property type="component" value="Unassembled WGS sequence"/>
</dbReference>
<evidence type="ECO:0000259" key="1">
    <source>
        <dbReference type="SMART" id="SM00587"/>
    </source>
</evidence>
<dbReference type="InterPro" id="IPR011009">
    <property type="entry name" value="Kinase-like_dom_sf"/>
</dbReference>
<name>A0A2A4HZS2_9SPHN</name>
<dbReference type="SUPFAM" id="SSF56112">
    <property type="entry name" value="Protein kinase-like (PK-like)"/>
    <property type="match status" value="1"/>
</dbReference>
<evidence type="ECO:0000313" key="3">
    <source>
        <dbReference type="Proteomes" id="UP000218784"/>
    </source>
</evidence>
<proteinExistence type="predicted"/>
<protein>
    <recommendedName>
        <fullName evidence="1">CHK kinase-like domain-containing protein</fullName>
    </recommendedName>
</protein>
<gene>
    <name evidence="2" type="ORF">COA17_06530</name>
</gene>
<dbReference type="Gene3D" id="3.90.1200.10">
    <property type="match status" value="1"/>
</dbReference>
<dbReference type="InterPro" id="IPR004119">
    <property type="entry name" value="EcKL"/>
</dbReference>
<dbReference type="AlphaFoldDB" id="A0A2A4HZS2"/>
<dbReference type="PANTHER" id="PTHR11012:SF30">
    <property type="entry name" value="PROTEIN KINASE-LIKE DOMAIN-CONTAINING"/>
    <property type="match status" value="1"/>
</dbReference>
<organism evidence="2 3">
    <name type="scientific">Sphingomonas ginsenosidimutans</name>
    <dbReference type="NCBI Taxonomy" id="862134"/>
    <lineage>
        <taxon>Bacteria</taxon>
        <taxon>Pseudomonadati</taxon>
        <taxon>Pseudomonadota</taxon>
        <taxon>Alphaproteobacteria</taxon>
        <taxon>Sphingomonadales</taxon>
        <taxon>Sphingomonadaceae</taxon>
        <taxon>Sphingomonas</taxon>
    </lineage>
</organism>
<comment type="caution">
    <text evidence="2">The sequence shown here is derived from an EMBL/GenBank/DDBJ whole genome shotgun (WGS) entry which is preliminary data.</text>
</comment>
<dbReference type="SMART" id="SM00587">
    <property type="entry name" value="CHK"/>
    <property type="match status" value="1"/>
</dbReference>
<accession>A0A2A4HZS2</accession>
<sequence length="348" mass="37674">MLSRLDEIDTDWLTAVLRQSGHPDAELTGFVLTPIGAGNVSDTVRVDLTHRQAGAEPPSLVCKFRCSGEQAHAHGISSGSYYREVGSFPAVAGACRTPRLYWIAGGYDNINLVMEDLSRVSRAGDQIAGCDLRDARAVVGELAKLHRTFYPMAAASAPDWAMTMAATADYWSGAIANSLPLIRDVAAGDISEAEMATVAAAVAAAHRWYSLPVTRATLTHGDPRVDNILFLDHDDGSVEAVLIDWQMTGWRNPMHDVGYFLSGSVTRADRRAHERDLLAYYAAVFGDGYPPEQITQDYRVQLLGGLMTTIAAYSLIPLTDPVKALLLALLRRNLSAAIDWDSIAAIEG</sequence>
<evidence type="ECO:0000313" key="2">
    <source>
        <dbReference type="EMBL" id="PCG09864.1"/>
    </source>
</evidence>
<feature type="domain" description="CHK kinase-like" evidence="1">
    <location>
        <begin position="112"/>
        <end position="291"/>
    </location>
</feature>
<dbReference type="InterPro" id="IPR015897">
    <property type="entry name" value="CHK_kinase-like"/>
</dbReference>
<reference evidence="2 3" key="1">
    <citation type="submission" date="2017-09" db="EMBL/GenBank/DDBJ databases">
        <title>Sphingomonas ginsenosidimutans KACC 14949, whole genome shotgun sequence.</title>
        <authorList>
            <person name="Feng G."/>
            <person name="Zhu H."/>
        </authorList>
    </citation>
    <scope>NUCLEOTIDE SEQUENCE [LARGE SCALE GENOMIC DNA]</scope>
    <source>
        <strain evidence="2 3">KACC 14949</strain>
    </source>
</reference>
<dbReference type="PANTHER" id="PTHR11012">
    <property type="entry name" value="PROTEIN KINASE-LIKE DOMAIN-CONTAINING"/>
    <property type="match status" value="1"/>
</dbReference>
<dbReference type="EMBL" id="NWVD01000002">
    <property type="protein sequence ID" value="PCG09864.1"/>
    <property type="molecule type" value="Genomic_DNA"/>
</dbReference>
<keyword evidence="3" id="KW-1185">Reference proteome</keyword>